<comment type="caution">
    <text evidence="2">The sequence shown here is derived from an EMBL/GenBank/DDBJ whole genome shotgun (WGS) entry which is preliminary data.</text>
</comment>
<dbReference type="RefSeq" id="WP_224325406.1">
    <property type="nucleotide sequence ID" value="NZ_JACGBB010000012.1"/>
</dbReference>
<evidence type="ECO:0000313" key="3">
    <source>
        <dbReference type="Proteomes" id="UP000786183"/>
    </source>
</evidence>
<name>A0ABS7WTI1_9BACT</name>
<dbReference type="Pfam" id="PF04301">
    <property type="entry name" value="BioG"/>
    <property type="match status" value="1"/>
</dbReference>
<keyword evidence="1" id="KW-1133">Transmembrane helix</keyword>
<proteinExistence type="predicted"/>
<accession>A0ABS7WTI1</accession>
<evidence type="ECO:0000256" key="1">
    <source>
        <dbReference type="SAM" id="Phobius"/>
    </source>
</evidence>
<reference evidence="2 3" key="1">
    <citation type="submission" date="2020-07" db="EMBL/GenBank/DDBJ databases">
        <title>Transfer of Campylobacter canadensis to the novel genus Avispirillum gen. nov., that also includes two novel species recovered from migratory waterfowl: Avispirillum anseris sp. nov. and Avispirillum brantae sp. nov.</title>
        <authorList>
            <person name="Miller W.G."/>
            <person name="Chapman M.H."/>
            <person name="Yee E."/>
            <person name="Inglis G.D."/>
        </authorList>
    </citation>
    <scope>NUCLEOTIDE SEQUENCE [LARGE SCALE GENOMIC DNA]</scope>
    <source>
        <strain evidence="2 3">L283</strain>
    </source>
</reference>
<dbReference type="Proteomes" id="UP000786183">
    <property type="component" value="Unassembled WGS sequence"/>
</dbReference>
<keyword evidence="1" id="KW-0472">Membrane</keyword>
<gene>
    <name evidence="2" type="ORF">AVCANL283_06155</name>
</gene>
<organism evidence="2 3">
    <name type="scientific">Campylobacter canadensis</name>
    <dbReference type="NCBI Taxonomy" id="449520"/>
    <lineage>
        <taxon>Bacteria</taxon>
        <taxon>Pseudomonadati</taxon>
        <taxon>Campylobacterota</taxon>
        <taxon>Epsilonproteobacteria</taxon>
        <taxon>Campylobacterales</taxon>
        <taxon>Campylobacteraceae</taxon>
        <taxon>Campylobacter</taxon>
    </lineage>
</organism>
<dbReference type="PROSITE" id="PS51257">
    <property type="entry name" value="PROKAR_LIPOPROTEIN"/>
    <property type="match status" value="1"/>
</dbReference>
<dbReference type="EMBL" id="JACGBB010000012">
    <property type="protein sequence ID" value="MBZ7987681.1"/>
    <property type="molecule type" value="Genomic_DNA"/>
</dbReference>
<keyword evidence="3" id="KW-1185">Reference proteome</keyword>
<dbReference type="InterPro" id="IPR007398">
    <property type="entry name" value="BioG"/>
</dbReference>
<protein>
    <submittedName>
        <fullName evidence="2">DUF452 family protein</fullName>
    </submittedName>
</protein>
<sequence length="199" mass="23810">MKSIFLNQKKNKNLILFFSGFACSFKMFEHLKYDEFDVLIIYNYTDNNADFLHFLKAYEGIYLLAFSMGVMIASKINFNINFTKKIAINGSLEGIGQKSIDERIFKLSIKNFNLDEFLKAANYLEFKEFLNYDFKEELKNILALSKEKSYLKSYDKLILSDKEHIFKKLEKEDFYKQLQKISSYHYCFKDFKSWKEIIF</sequence>
<feature type="transmembrane region" description="Helical" evidence="1">
    <location>
        <begin position="12"/>
        <end position="28"/>
    </location>
</feature>
<keyword evidence="1" id="KW-0812">Transmembrane</keyword>
<evidence type="ECO:0000313" key="2">
    <source>
        <dbReference type="EMBL" id="MBZ7987681.1"/>
    </source>
</evidence>
<feature type="transmembrane region" description="Helical" evidence="1">
    <location>
        <begin position="60"/>
        <end position="78"/>
    </location>
</feature>